<dbReference type="KEGG" id="chk:D4L85_03925"/>
<name>A0A385SH70_9BACT</name>
<proteinExistence type="predicted"/>
<feature type="transmembrane region" description="Helical" evidence="1">
    <location>
        <begin position="81"/>
        <end position="103"/>
    </location>
</feature>
<dbReference type="EMBL" id="CP032382">
    <property type="protein sequence ID" value="AYB29776.1"/>
    <property type="molecule type" value="Genomic_DNA"/>
</dbReference>
<dbReference type="Pfam" id="PF13858">
    <property type="entry name" value="DUF4199"/>
    <property type="match status" value="1"/>
</dbReference>
<organism evidence="2 3">
    <name type="scientific">Chryseolinea soli</name>
    <dbReference type="NCBI Taxonomy" id="2321403"/>
    <lineage>
        <taxon>Bacteria</taxon>
        <taxon>Pseudomonadati</taxon>
        <taxon>Bacteroidota</taxon>
        <taxon>Cytophagia</taxon>
        <taxon>Cytophagales</taxon>
        <taxon>Fulvivirgaceae</taxon>
        <taxon>Chryseolinea</taxon>
    </lineage>
</organism>
<protein>
    <submittedName>
        <fullName evidence="2">DUF4199 domain-containing protein</fullName>
    </submittedName>
</protein>
<keyword evidence="3" id="KW-1185">Reference proteome</keyword>
<feature type="transmembrane region" description="Helical" evidence="1">
    <location>
        <begin position="144"/>
        <end position="168"/>
    </location>
</feature>
<evidence type="ECO:0000313" key="2">
    <source>
        <dbReference type="EMBL" id="AYB29776.1"/>
    </source>
</evidence>
<gene>
    <name evidence="2" type="ORF">D4L85_03925</name>
</gene>
<evidence type="ECO:0000256" key="1">
    <source>
        <dbReference type="SAM" id="Phobius"/>
    </source>
</evidence>
<dbReference type="OrthoDB" id="1122768at2"/>
<reference evidence="3" key="1">
    <citation type="submission" date="2018-09" db="EMBL/GenBank/DDBJ databases">
        <title>Chryseolinea sp. KIS68-18 isolated from soil.</title>
        <authorList>
            <person name="Weon H.-Y."/>
            <person name="Kwon S.-W."/>
            <person name="Lee S.A."/>
        </authorList>
    </citation>
    <scope>NUCLEOTIDE SEQUENCE [LARGE SCALE GENOMIC DNA]</scope>
    <source>
        <strain evidence="3">KIS68-18</strain>
    </source>
</reference>
<evidence type="ECO:0000313" key="3">
    <source>
        <dbReference type="Proteomes" id="UP000266183"/>
    </source>
</evidence>
<feature type="transmembrane region" description="Helical" evidence="1">
    <location>
        <begin position="48"/>
        <end position="65"/>
    </location>
</feature>
<dbReference type="AlphaFoldDB" id="A0A385SH70"/>
<keyword evidence="1" id="KW-0812">Transmembrane</keyword>
<feature type="transmembrane region" description="Helical" evidence="1">
    <location>
        <begin position="16"/>
        <end position="36"/>
    </location>
</feature>
<accession>A0A385SH70</accession>
<dbReference type="Proteomes" id="UP000266183">
    <property type="component" value="Chromosome"/>
</dbReference>
<keyword evidence="1" id="KW-1133">Transmembrane helix</keyword>
<dbReference type="RefSeq" id="WP_119753088.1">
    <property type="nucleotide sequence ID" value="NZ_CP032382.1"/>
</dbReference>
<keyword evidence="1" id="KW-0472">Membrane</keyword>
<sequence length="178" mass="19654">MTETTETQDLTTRSTGIRYGVIYGVIGIVYFLIFNLADLDMSKGIGKYGTWLIGFVIVFLAHKYFKENGNGFMSYGQGVGISFWIGLICSVLSSVFTFIYIKFVDSGFITKMRETAIADMEAKGQSEEQIEMAMKFVDMFMSPGAMLAFGIIFGIIGTIIVGLLVSIVTQKPRPEPAI</sequence>
<dbReference type="InterPro" id="IPR025250">
    <property type="entry name" value="DUF4199"/>
</dbReference>